<organism evidence="1 2">
    <name type="scientific">Anaerobranca gottschalkii DSM 13577</name>
    <dbReference type="NCBI Taxonomy" id="1120990"/>
    <lineage>
        <taxon>Bacteria</taxon>
        <taxon>Bacillati</taxon>
        <taxon>Bacillota</taxon>
        <taxon>Clostridia</taxon>
        <taxon>Eubacteriales</taxon>
        <taxon>Proteinivoracaceae</taxon>
        <taxon>Anaerobranca</taxon>
    </lineage>
</organism>
<sequence length="85" mass="9585">MKKVAALKYQKDKDDAPKVVGAGRGEVAEKIIEIAKKNNIPLYNDEKLVEQLVKLELGSSIPPHLYQIVAEILAFIYHLDQRAKE</sequence>
<name>A0A1I0BD34_9FIRM</name>
<dbReference type="GO" id="GO:0009306">
    <property type="term" value="P:protein secretion"/>
    <property type="evidence" value="ECO:0007669"/>
    <property type="project" value="InterPro"/>
</dbReference>
<dbReference type="STRING" id="1120990.SAMN03080614_103715"/>
<dbReference type="Gene3D" id="3.40.1690.10">
    <property type="entry name" value="secretion proteins EscU"/>
    <property type="match status" value="1"/>
</dbReference>
<dbReference type="EMBL" id="FOIF01000037">
    <property type="protein sequence ID" value="SET04801.1"/>
    <property type="molecule type" value="Genomic_DNA"/>
</dbReference>
<keyword evidence="1" id="KW-0282">Flagellum</keyword>
<dbReference type="SUPFAM" id="SSF160544">
    <property type="entry name" value="EscU C-terminal domain-like"/>
    <property type="match status" value="1"/>
</dbReference>
<proteinExistence type="predicted"/>
<dbReference type="PANTHER" id="PTHR30531:SF12">
    <property type="entry name" value="FLAGELLAR BIOSYNTHETIC PROTEIN FLHB"/>
    <property type="match status" value="1"/>
</dbReference>
<dbReference type="Proteomes" id="UP000243819">
    <property type="component" value="Unassembled WGS sequence"/>
</dbReference>
<dbReference type="PANTHER" id="PTHR30531">
    <property type="entry name" value="FLAGELLAR BIOSYNTHETIC PROTEIN FLHB"/>
    <property type="match status" value="1"/>
</dbReference>
<dbReference type="InterPro" id="IPR029025">
    <property type="entry name" value="T3SS_substrate_exporter_C"/>
</dbReference>
<protein>
    <submittedName>
        <fullName evidence="1">Flagellar biosynthesis protein</fullName>
    </submittedName>
</protein>
<dbReference type="GO" id="GO:0005886">
    <property type="term" value="C:plasma membrane"/>
    <property type="evidence" value="ECO:0007669"/>
    <property type="project" value="TreeGrafter"/>
</dbReference>
<keyword evidence="1" id="KW-0966">Cell projection</keyword>
<accession>A0A1I0BD34</accession>
<keyword evidence="1" id="KW-0969">Cilium</keyword>
<gene>
    <name evidence="1" type="ORF">SAMN03080614_103715</name>
</gene>
<dbReference type="InterPro" id="IPR006135">
    <property type="entry name" value="T3SS_substrate_exporter"/>
</dbReference>
<dbReference type="AlphaFoldDB" id="A0A1I0BD34"/>
<dbReference type="RefSeq" id="WP_091351093.1">
    <property type="nucleotide sequence ID" value="NZ_FOIF01000037.1"/>
</dbReference>
<evidence type="ECO:0000313" key="1">
    <source>
        <dbReference type="EMBL" id="SET04801.1"/>
    </source>
</evidence>
<dbReference type="Pfam" id="PF01312">
    <property type="entry name" value="Bac_export_2"/>
    <property type="match status" value="1"/>
</dbReference>
<keyword evidence="2" id="KW-1185">Reference proteome</keyword>
<evidence type="ECO:0000313" key="2">
    <source>
        <dbReference type="Proteomes" id="UP000243819"/>
    </source>
</evidence>
<reference evidence="2" key="1">
    <citation type="submission" date="2016-10" db="EMBL/GenBank/DDBJ databases">
        <authorList>
            <person name="Varghese N."/>
            <person name="Submissions S."/>
        </authorList>
    </citation>
    <scope>NUCLEOTIDE SEQUENCE [LARGE SCALE GENOMIC DNA]</scope>
    <source>
        <strain evidence="2">DSM 13577</strain>
    </source>
</reference>